<dbReference type="PANTHER" id="PTHR33121:SF70">
    <property type="entry name" value="SIGNALING PROTEIN YKOW"/>
    <property type="match status" value="1"/>
</dbReference>
<dbReference type="PANTHER" id="PTHR33121">
    <property type="entry name" value="CYCLIC DI-GMP PHOSPHODIESTERASE PDEF"/>
    <property type="match status" value="1"/>
</dbReference>
<dbReference type="InterPro" id="IPR035919">
    <property type="entry name" value="EAL_sf"/>
</dbReference>
<evidence type="ECO:0000259" key="1">
    <source>
        <dbReference type="PROSITE" id="PS50883"/>
    </source>
</evidence>
<dbReference type="Proteomes" id="UP000199046">
    <property type="component" value="Unassembled WGS sequence"/>
</dbReference>
<keyword evidence="3" id="KW-1185">Reference proteome</keyword>
<dbReference type="OrthoDB" id="9805474at2"/>
<organism evidence="2 3">
    <name type="scientific">Kushneria avicenniae</name>
    <dbReference type="NCBI Taxonomy" id="402385"/>
    <lineage>
        <taxon>Bacteria</taxon>
        <taxon>Pseudomonadati</taxon>
        <taxon>Pseudomonadota</taxon>
        <taxon>Gammaproteobacteria</taxon>
        <taxon>Oceanospirillales</taxon>
        <taxon>Halomonadaceae</taxon>
        <taxon>Kushneria</taxon>
    </lineage>
</organism>
<dbReference type="SUPFAM" id="SSF55785">
    <property type="entry name" value="PYP-like sensor domain (PAS domain)"/>
    <property type="match status" value="1"/>
</dbReference>
<dbReference type="PROSITE" id="PS50883">
    <property type="entry name" value="EAL"/>
    <property type="match status" value="1"/>
</dbReference>
<dbReference type="GO" id="GO:0071111">
    <property type="term" value="F:cyclic-guanylate-specific phosphodiesterase activity"/>
    <property type="evidence" value="ECO:0007669"/>
    <property type="project" value="InterPro"/>
</dbReference>
<dbReference type="InterPro" id="IPR043128">
    <property type="entry name" value="Rev_trsase/Diguanyl_cyclase"/>
</dbReference>
<dbReference type="Pfam" id="PF00563">
    <property type="entry name" value="EAL"/>
    <property type="match status" value="1"/>
</dbReference>
<feature type="domain" description="EAL" evidence="1">
    <location>
        <begin position="341"/>
        <end position="597"/>
    </location>
</feature>
<sequence>MRHSVQTLCHDIRHLADELVAEATPLDEQKLAHLSACCNALLAMLQTAPPDEPAQDIPLSQYERMLLCDHDVIWHWQPRNDALTLSPRWQTLYHDEAESSLAQWCEKLHPDDRDRVHSLCHQGAAAPGVSRIECRLRDGRGQWRFVRLRTVGAGPEGTPGLTGVLSDITHERYRDPVTGLGNSDLLDQQLEDALDNVPGTPHALIKITMVNATLLSESEHFNNTRELEARIADLLADLLPEGSLIALPGFSYALVTPFEEKAALARFLEPLQRMLATPMETPVGRIWLSYVVGVVPFDAGSNAGVDILRKQARLTINNASSAGVGGIHYYSDDLGARASRASHGEQLIRSALASDGVLCFLQPIVSVREGGRVTAFEALMRLKDGDDIAMPGAFIEAAESTGLIHQLSQRLIDKALQILVDPAFTHRFGRDFVININLSRHQLKDVMLVDEMMALIHRHGADPRRVNLEITESAILAEPAIALRNLVRLREHGISIALDDFGSGYSSLSQLCELPLDCIKIDRRFVMDLEREPRKRHVMTSMIDLCRRLEFRVVVEGVEESATLKTVCDMGAEQIQGFIYARPMPFLDVLDRLGATLSPILPPPRAAGAVSH</sequence>
<accession>A0A1I1KQ90</accession>
<name>A0A1I1KQ90_9GAMM</name>
<dbReference type="SMART" id="SM00052">
    <property type="entry name" value="EAL"/>
    <property type="match status" value="1"/>
</dbReference>
<evidence type="ECO:0000313" key="2">
    <source>
        <dbReference type="EMBL" id="SFC62949.1"/>
    </source>
</evidence>
<reference evidence="3" key="1">
    <citation type="submission" date="2016-10" db="EMBL/GenBank/DDBJ databases">
        <authorList>
            <person name="Varghese N."/>
            <person name="Submissions S."/>
        </authorList>
    </citation>
    <scope>NUCLEOTIDE SEQUENCE [LARGE SCALE GENOMIC DNA]</scope>
    <source>
        <strain evidence="3">DSM 23439</strain>
    </source>
</reference>
<proteinExistence type="predicted"/>
<dbReference type="RefSeq" id="WP_090133731.1">
    <property type="nucleotide sequence ID" value="NZ_FOLY01000004.1"/>
</dbReference>
<gene>
    <name evidence="2" type="ORF">SAMN05421848_2119</name>
</gene>
<dbReference type="InterPro" id="IPR001633">
    <property type="entry name" value="EAL_dom"/>
</dbReference>
<dbReference type="Gene3D" id="3.30.450.20">
    <property type="entry name" value="PAS domain"/>
    <property type="match status" value="1"/>
</dbReference>
<dbReference type="Gene3D" id="3.20.20.450">
    <property type="entry name" value="EAL domain"/>
    <property type="match status" value="1"/>
</dbReference>
<protein>
    <submittedName>
        <fullName evidence="2">EAL domain, c-di-GMP-specific phosphodiesterase class I (Or its enzymatically inactive variant)</fullName>
    </submittedName>
</protein>
<dbReference type="CDD" id="cd01948">
    <property type="entry name" value="EAL"/>
    <property type="match status" value="1"/>
</dbReference>
<dbReference type="AlphaFoldDB" id="A0A1I1KQ90"/>
<dbReference type="EMBL" id="FOLY01000004">
    <property type="protein sequence ID" value="SFC62949.1"/>
    <property type="molecule type" value="Genomic_DNA"/>
</dbReference>
<dbReference type="Gene3D" id="3.30.70.270">
    <property type="match status" value="1"/>
</dbReference>
<dbReference type="InterPro" id="IPR050706">
    <property type="entry name" value="Cyclic-di-GMP_PDE-like"/>
</dbReference>
<dbReference type="STRING" id="402385.SAMN05421848_2119"/>
<dbReference type="SUPFAM" id="SSF141868">
    <property type="entry name" value="EAL domain-like"/>
    <property type="match status" value="1"/>
</dbReference>
<evidence type="ECO:0000313" key="3">
    <source>
        <dbReference type="Proteomes" id="UP000199046"/>
    </source>
</evidence>
<dbReference type="InterPro" id="IPR035965">
    <property type="entry name" value="PAS-like_dom_sf"/>
</dbReference>